<keyword evidence="6" id="KW-0902">Two-component regulatory system</keyword>
<feature type="modified residue" description="4-aspartylphosphate" evidence="7">
    <location>
        <position position="504"/>
    </location>
</feature>
<sequence>MSIKAHAPRLTRGWLNDGVNDLRRRSIPILVARFAAAGLGAAVLAHAEGGLIAVGWTTALIVAEIWTWLSCFPRQAPRPLPRRGLIGYVCSIAWMTFVWTILALLLWNPGAHALQLAVFCLLTGQMAHAQAFSARSRLMLLMVGGMPAAMLLALCLVGTDLPLAERAIVTIATVVMIAYFLRASQATRRQSEALEASRAEAVAASDAKTAFLALMSHELRTPMTGVLGMAKALESGPLNQHQRHQLGILLQSGEGLLAHLNDILDISKVEAGRLQLEAVPFNLVDKINRVREVWSQIAESKQVGLTFTLEPPQPPWLIGDPTRIRQIMINLVSNALKFTDTGEVVVAVTVSPIGATHAKVVIAVRDTGIGIAPEQQRRLFEPFTQADVSVTRRFGGSGLGLSICRSLAEAMDGEVDLVSVLGEGSTFTLRLTLPLAADQEPAPAAPAARSIAGLRVLVVDDNAVNRLVVETLLNALDCETRAESDGLAALQALEAEEFDAVLMDIHMPGMGGTEALQAIRAGAGGPARDIPVIALTADILEGAAEKLLRAGFDAVQPKPVAIDTLAVCLADLSEARIRRYLRGPIPLE</sequence>
<dbReference type="InterPro" id="IPR004358">
    <property type="entry name" value="Sig_transdc_His_kin-like_C"/>
</dbReference>
<dbReference type="Gene3D" id="3.40.50.2300">
    <property type="match status" value="1"/>
</dbReference>
<dbReference type="InterPro" id="IPR036097">
    <property type="entry name" value="HisK_dim/P_sf"/>
</dbReference>
<keyword evidence="12" id="KW-1185">Reference proteome</keyword>
<dbReference type="SUPFAM" id="SSF52172">
    <property type="entry name" value="CheY-like"/>
    <property type="match status" value="1"/>
</dbReference>
<gene>
    <name evidence="11" type="ORF">CSW64_16645</name>
</gene>
<proteinExistence type="predicted"/>
<protein>
    <recommendedName>
        <fullName evidence="2">histidine kinase</fullName>
        <ecNumber evidence="2">2.7.13.3</ecNumber>
    </recommendedName>
</protein>
<dbReference type="Proteomes" id="UP000228945">
    <property type="component" value="Chromosome"/>
</dbReference>
<feature type="domain" description="Response regulatory" evidence="10">
    <location>
        <begin position="455"/>
        <end position="573"/>
    </location>
</feature>
<keyword evidence="8" id="KW-0472">Membrane</keyword>
<dbReference type="KEGG" id="cmb:CSW64_16645"/>
<dbReference type="Gene3D" id="1.10.287.130">
    <property type="match status" value="1"/>
</dbReference>
<reference evidence="11 12" key="1">
    <citation type="submission" date="2017-10" db="EMBL/GenBank/DDBJ databases">
        <title>Genome sequence of Caulobacter mirabilis FWC38.</title>
        <authorList>
            <person name="Fiebig A."/>
            <person name="Crosson S."/>
        </authorList>
    </citation>
    <scope>NUCLEOTIDE SEQUENCE [LARGE SCALE GENOMIC DNA]</scope>
    <source>
        <strain evidence="11 12">FWC 38</strain>
    </source>
</reference>
<dbReference type="InterPro" id="IPR005467">
    <property type="entry name" value="His_kinase_dom"/>
</dbReference>
<dbReference type="SMART" id="SM00448">
    <property type="entry name" value="REC"/>
    <property type="match status" value="1"/>
</dbReference>
<dbReference type="GO" id="GO:0000155">
    <property type="term" value="F:phosphorelay sensor kinase activity"/>
    <property type="evidence" value="ECO:0007669"/>
    <property type="project" value="InterPro"/>
</dbReference>
<keyword evidence="8" id="KW-0812">Transmembrane</keyword>
<dbReference type="PROSITE" id="PS50110">
    <property type="entry name" value="RESPONSE_REGULATORY"/>
    <property type="match status" value="1"/>
</dbReference>
<dbReference type="PRINTS" id="PR00344">
    <property type="entry name" value="BCTRLSENSOR"/>
</dbReference>
<evidence type="ECO:0000256" key="6">
    <source>
        <dbReference type="ARBA" id="ARBA00023012"/>
    </source>
</evidence>
<evidence type="ECO:0000256" key="1">
    <source>
        <dbReference type="ARBA" id="ARBA00000085"/>
    </source>
</evidence>
<feature type="transmembrane region" description="Helical" evidence="8">
    <location>
        <begin position="53"/>
        <end position="73"/>
    </location>
</feature>
<dbReference type="CDD" id="cd00082">
    <property type="entry name" value="HisKA"/>
    <property type="match status" value="1"/>
</dbReference>
<evidence type="ECO:0000256" key="7">
    <source>
        <dbReference type="PROSITE-ProRule" id="PRU00169"/>
    </source>
</evidence>
<evidence type="ECO:0000256" key="2">
    <source>
        <dbReference type="ARBA" id="ARBA00012438"/>
    </source>
</evidence>
<dbReference type="PANTHER" id="PTHR43047">
    <property type="entry name" value="TWO-COMPONENT HISTIDINE PROTEIN KINASE"/>
    <property type="match status" value="1"/>
</dbReference>
<accession>A0A2D2B0Y7</accession>
<keyword evidence="3 7" id="KW-0597">Phosphoprotein</keyword>
<evidence type="ECO:0000259" key="9">
    <source>
        <dbReference type="PROSITE" id="PS50109"/>
    </source>
</evidence>
<feature type="transmembrane region" description="Helical" evidence="8">
    <location>
        <begin position="138"/>
        <end position="157"/>
    </location>
</feature>
<dbReference type="SUPFAM" id="SSF47384">
    <property type="entry name" value="Homodimeric domain of signal transducing histidine kinase"/>
    <property type="match status" value="1"/>
</dbReference>
<evidence type="ECO:0000313" key="11">
    <source>
        <dbReference type="EMBL" id="ATQ43908.1"/>
    </source>
</evidence>
<evidence type="ECO:0000256" key="3">
    <source>
        <dbReference type="ARBA" id="ARBA00022553"/>
    </source>
</evidence>
<dbReference type="Gene3D" id="3.30.565.10">
    <property type="entry name" value="Histidine kinase-like ATPase, C-terminal domain"/>
    <property type="match status" value="1"/>
</dbReference>
<feature type="transmembrane region" description="Helical" evidence="8">
    <location>
        <begin position="85"/>
        <end position="107"/>
    </location>
</feature>
<dbReference type="FunFam" id="3.30.565.10:FF:000010">
    <property type="entry name" value="Sensor histidine kinase RcsC"/>
    <property type="match status" value="1"/>
</dbReference>
<dbReference type="Pfam" id="PF00512">
    <property type="entry name" value="HisKA"/>
    <property type="match status" value="1"/>
</dbReference>
<feature type="transmembrane region" description="Helical" evidence="8">
    <location>
        <begin position="30"/>
        <end position="47"/>
    </location>
</feature>
<dbReference type="EC" id="2.7.13.3" evidence="2"/>
<dbReference type="InterPro" id="IPR011006">
    <property type="entry name" value="CheY-like_superfamily"/>
</dbReference>
<evidence type="ECO:0000256" key="4">
    <source>
        <dbReference type="ARBA" id="ARBA00022679"/>
    </source>
</evidence>
<dbReference type="InterPro" id="IPR001789">
    <property type="entry name" value="Sig_transdc_resp-reg_receiver"/>
</dbReference>
<dbReference type="PROSITE" id="PS50109">
    <property type="entry name" value="HIS_KIN"/>
    <property type="match status" value="1"/>
</dbReference>
<dbReference type="InterPro" id="IPR003661">
    <property type="entry name" value="HisK_dim/P_dom"/>
</dbReference>
<comment type="catalytic activity">
    <reaction evidence="1">
        <text>ATP + protein L-histidine = ADP + protein N-phospho-L-histidine.</text>
        <dbReference type="EC" id="2.7.13.3"/>
    </reaction>
</comment>
<evidence type="ECO:0000313" key="12">
    <source>
        <dbReference type="Proteomes" id="UP000228945"/>
    </source>
</evidence>
<dbReference type="SUPFAM" id="SSF55874">
    <property type="entry name" value="ATPase domain of HSP90 chaperone/DNA topoisomerase II/histidine kinase"/>
    <property type="match status" value="1"/>
</dbReference>
<dbReference type="CDD" id="cd17546">
    <property type="entry name" value="REC_hyHK_CKI1_RcsC-like"/>
    <property type="match status" value="1"/>
</dbReference>
<keyword evidence="4" id="KW-0808">Transferase</keyword>
<dbReference type="Pfam" id="PF02518">
    <property type="entry name" value="HATPase_c"/>
    <property type="match status" value="1"/>
</dbReference>
<dbReference type="SMART" id="SM00388">
    <property type="entry name" value="HisKA"/>
    <property type="match status" value="1"/>
</dbReference>
<feature type="transmembrane region" description="Helical" evidence="8">
    <location>
        <begin position="163"/>
        <end position="181"/>
    </location>
</feature>
<dbReference type="InterPro" id="IPR003594">
    <property type="entry name" value="HATPase_dom"/>
</dbReference>
<organism evidence="11 12">
    <name type="scientific">Caulobacter mirabilis</name>
    <dbReference type="NCBI Taxonomy" id="69666"/>
    <lineage>
        <taxon>Bacteria</taxon>
        <taxon>Pseudomonadati</taxon>
        <taxon>Pseudomonadota</taxon>
        <taxon>Alphaproteobacteria</taxon>
        <taxon>Caulobacterales</taxon>
        <taxon>Caulobacteraceae</taxon>
        <taxon>Caulobacter</taxon>
    </lineage>
</organism>
<dbReference type="PANTHER" id="PTHR43047:SF78">
    <property type="entry name" value="SENSORY_REGULATORY PROTEIN RPFC"/>
    <property type="match status" value="1"/>
</dbReference>
<dbReference type="Pfam" id="PF00072">
    <property type="entry name" value="Response_reg"/>
    <property type="match status" value="1"/>
</dbReference>
<dbReference type="EMBL" id="CP024201">
    <property type="protein sequence ID" value="ATQ43908.1"/>
    <property type="molecule type" value="Genomic_DNA"/>
</dbReference>
<dbReference type="SMART" id="SM00387">
    <property type="entry name" value="HATPase_c"/>
    <property type="match status" value="1"/>
</dbReference>
<evidence type="ECO:0000256" key="5">
    <source>
        <dbReference type="ARBA" id="ARBA00022777"/>
    </source>
</evidence>
<keyword evidence="8" id="KW-1133">Transmembrane helix</keyword>
<evidence type="ECO:0000259" key="10">
    <source>
        <dbReference type="PROSITE" id="PS50110"/>
    </source>
</evidence>
<dbReference type="AlphaFoldDB" id="A0A2D2B0Y7"/>
<evidence type="ECO:0000256" key="8">
    <source>
        <dbReference type="SAM" id="Phobius"/>
    </source>
</evidence>
<dbReference type="CDD" id="cd16922">
    <property type="entry name" value="HATPase_EvgS-ArcB-TorS-like"/>
    <property type="match status" value="1"/>
</dbReference>
<dbReference type="InterPro" id="IPR036890">
    <property type="entry name" value="HATPase_C_sf"/>
</dbReference>
<feature type="domain" description="Histidine kinase" evidence="9">
    <location>
        <begin position="214"/>
        <end position="435"/>
    </location>
</feature>
<keyword evidence="5 11" id="KW-0418">Kinase</keyword>
<name>A0A2D2B0Y7_9CAUL</name>